<comment type="caution">
    <text evidence="1">The sequence shown here is derived from an EMBL/GenBank/DDBJ whole genome shotgun (WGS) entry which is preliminary data.</text>
</comment>
<name>A0A5A7Q4M8_STRAF</name>
<reference evidence="2" key="1">
    <citation type="journal article" date="2019" name="Curr. Biol.">
        <title>Genome Sequence of Striga asiatica Provides Insight into the Evolution of Plant Parasitism.</title>
        <authorList>
            <person name="Yoshida S."/>
            <person name="Kim S."/>
            <person name="Wafula E.K."/>
            <person name="Tanskanen J."/>
            <person name="Kim Y.M."/>
            <person name="Honaas L."/>
            <person name="Yang Z."/>
            <person name="Spallek T."/>
            <person name="Conn C.E."/>
            <person name="Ichihashi Y."/>
            <person name="Cheong K."/>
            <person name="Cui S."/>
            <person name="Der J.P."/>
            <person name="Gundlach H."/>
            <person name="Jiao Y."/>
            <person name="Hori C."/>
            <person name="Ishida J.K."/>
            <person name="Kasahara H."/>
            <person name="Kiba T."/>
            <person name="Kim M.S."/>
            <person name="Koo N."/>
            <person name="Laohavisit A."/>
            <person name="Lee Y.H."/>
            <person name="Lumba S."/>
            <person name="McCourt P."/>
            <person name="Mortimer J.C."/>
            <person name="Mutuku J.M."/>
            <person name="Nomura T."/>
            <person name="Sasaki-Sekimoto Y."/>
            <person name="Seto Y."/>
            <person name="Wang Y."/>
            <person name="Wakatake T."/>
            <person name="Sakakibara H."/>
            <person name="Demura T."/>
            <person name="Yamaguchi S."/>
            <person name="Yoneyama K."/>
            <person name="Manabe R.I."/>
            <person name="Nelson D.C."/>
            <person name="Schulman A.H."/>
            <person name="Timko M.P."/>
            <person name="dePamphilis C.W."/>
            <person name="Choi D."/>
            <person name="Shirasu K."/>
        </authorList>
    </citation>
    <scope>NUCLEOTIDE SEQUENCE [LARGE SCALE GENOMIC DNA]</scope>
    <source>
        <strain evidence="2">cv. UVA1</strain>
    </source>
</reference>
<keyword evidence="2" id="KW-1185">Reference proteome</keyword>
<sequence>MCIKGRGNSRVFRASINLLLQGFYVERVVSIVKSKLQYPHHVVILRLLDLQSTKELHSDAGAKSYKSLVIHIPGCYHTQVRQCFPPFLFLGRFQSNVKTSRLNCRIRYNISIRSPSSASTSRTSSTIHLNLRQIDN</sequence>
<accession>A0A5A7Q4M8</accession>
<protein>
    <submittedName>
        <fullName evidence="1">Peptide chain release factor 3</fullName>
    </submittedName>
</protein>
<evidence type="ECO:0000313" key="1">
    <source>
        <dbReference type="EMBL" id="GER40014.1"/>
    </source>
</evidence>
<dbReference type="Proteomes" id="UP000325081">
    <property type="component" value="Unassembled WGS sequence"/>
</dbReference>
<organism evidence="1 2">
    <name type="scientific">Striga asiatica</name>
    <name type="common">Asiatic witchweed</name>
    <name type="synonym">Buchnera asiatica</name>
    <dbReference type="NCBI Taxonomy" id="4170"/>
    <lineage>
        <taxon>Eukaryota</taxon>
        <taxon>Viridiplantae</taxon>
        <taxon>Streptophyta</taxon>
        <taxon>Embryophyta</taxon>
        <taxon>Tracheophyta</taxon>
        <taxon>Spermatophyta</taxon>
        <taxon>Magnoliopsida</taxon>
        <taxon>eudicotyledons</taxon>
        <taxon>Gunneridae</taxon>
        <taxon>Pentapetalae</taxon>
        <taxon>asterids</taxon>
        <taxon>lamiids</taxon>
        <taxon>Lamiales</taxon>
        <taxon>Orobanchaceae</taxon>
        <taxon>Buchnereae</taxon>
        <taxon>Striga</taxon>
    </lineage>
</organism>
<dbReference type="AlphaFoldDB" id="A0A5A7Q4M8"/>
<evidence type="ECO:0000313" key="2">
    <source>
        <dbReference type="Proteomes" id="UP000325081"/>
    </source>
</evidence>
<proteinExistence type="predicted"/>
<gene>
    <name evidence="1" type="ORF">STAS_16660</name>
</gene>
<dbReference type="EMBL" id="BKCP01005805">
    <property type="protein sequence ID" value="GER40014.1"/>
    <property type="molecule type" value="Genomic_DNA"/>
</dbReference>